<dbReference type="GO" id="GO:0006508">
    <property type="term" value="P:proteolysis"/>
    <property type="evidence" value="ECO:0007669"/>
    <property type="project" value="UniProtKB-KW"/>
</dbReference>
<accession>A0A443QG15</accession>
<dbReference type="InterPro" id="IPR001254">
    <property type="entry name" value="Trypsin_dom"/>
</dbReference>
<evidence type="ECO:0000256" key="2">
    <source>
        <dbReference type="ARBA" id="ARBA00024195"/>
    </source>
</evidence>
<dbReference type="InterPro" id="IPR051487">
    <property type="entry name" value="Ser/Thr_Proteases_Immune/Dev"/>
</dbReference>
<evidence type="ECO:0000313" key="5">
    <source>
        <dbReference type="Proteomes" id="UP000288716"/>
    </source>
</evidence>
<comment type="caution">
    <text evidence="4">The sequence shown here is derived from an EMBL/GenBank/DDBJ whole genome shotgun (WGS) entry which is preliminary data.</text>
</comment>
<keyword evidence="1" id="KW-1015">Disulfide bond</keyword>
<dbReference type="PANTHER" id="PTHR24256">
    <property type="entry name" value="TRYPTASE-RELATED"/>
    <property type="match status" value="1"/>
</dbReference>
<dbReference type="InterPro" id="IPR033116">
    <property type="entry name" value="TRYPSIN_SER"/>
</dbReference>
<name>A0A443QG15_9ACAR</name>
<keyword evidence="4" id="KW-0378">Hydrolase</keyword>
<evidence type="ECO:0000259" key="3">
    <source>
        <dbReference type="PROSITE" id="PS50240"/>
    </source>
</evidence>
<dbReference type="PROSITE" id="PS00135">
    <property type="entry name" value="TRYPSIN_SER"/>
    <property type="match status" value="1"/>
</dbReference>
<dbReference type="InterPro" id="IPR009003">
    <property type="entry name" value="Peptidase_S1_PA"/>
</dbReference>
<comment type="similarity">
    <text evidence="2">Belongs to the peptidase S1 family. CLIP subfamily.</text>
</comment>
<dbReference type="InterPro" id="IPR043504">
    <property type="entry name" value="Peptidase_S1_PA_chymotrypsin"/>
</dbReference>
<dbReference type="EMBL" id="NCKV01056710">
    <property type="protein sequence ID" value="RWS01963.1"/>
    <property type="molecule type" value="Genomic_DNA"/>
</dbReference>
<feature type="domain" description="Peptidase S1" evidence="3">
    <location>
        <begin position="1"/>
        <end position="89"/>
    </location>
</feature>
<dbReference type="PROSITE" id="PS50240">
    <property type="entry name" value="TRYPSIN_DOM"/>
    <property type="match status" value="1"/>
</dbReference>
<proteinExistence type="inferred from homology"/>
<sequence>MKVVNVPLMSLQQCRNYFNVDDGQICAGGINGHNSCRGDSGGPLVWANNGWYTLIGLSSYGPALCASDGKPNVFTRVAFYSQWIRNIAGSMQNPEG</sequence>
<dbReference type="OrthoDB" id="6509467at2759"/>
<dbReference type="STRING" id="299467.A0A443QG15"/>
<dbReference type="VEuPathDB" id="VectorBase:LDEU014358"/>
<evidence type="ECO:0000256" key="1">
    <source>
        <dbReference type="ARBA" id="ARBA00023157"/>
    </source>
</evidence>
<dbReference type="Gene3D" id="2.40.10.10">
    <property type="entry name" value="Trypsin-like serine proteases"/>
    <property type="match status" value="1"/>
</dbReference>
<evidence type="ECO:0000313" key="4">
    <source>
        <dbReference type="EMBL" id="RWS01963.1"/>
    </source>
</evidence>
<keyword evidence="5" id="KW-1185">Reference proteome</keyword>
<protein>
    <submittedName>
        <fullName evidence="4">Trypsin protease GIP-like protein</fullName>
    </submittedName>
</protein>
<dbReference type="Proteomes" id="UP000288716">
    <property type="component" value="Unassembled WGS sequence"/>
</dbReference>
<reference evidence="4 5" key="1">
    <citation type="journal article" date="2018" name="Gigascience">
        <title>Genomes of trombidid mites reveal novel predicted allergens and laterally-transferred genes associated with secondary metabolism.</title>
        <authorList>
            <person name="Dong X."/>
            <person name="Chaisiri K."/>
            <person name="Xia D."/>
            <person name="Armstrong S.D."/>
            <person name="Fang Y."/>
            <person name="Donnelly M.J."/>
            <person name="Kadowaki T."/>
            <person name="McGarry J.W."/>
            <person name="Darby A.C."/>
            <person name="Makepeace B.L."/>
        </authorList>
    </citation>
    <scope>NUCLEOTIDE SEQUENCE [LARGE SCALE GENOMIC DNA]</scope>
    <source>
        <strain evidence="4">UoL-UT</strain>
    </source>
</reference>
<organism evidence="4 5">
    <name type="scientific">Leptotrombidium deliense</name>
    <dbReference type="NCBI Taxonomy" id="299467"/>
    <lineage>
        <taxon>Eukaryota</taxon>
        <taxon>Metazoa</taxon>
        <taxon>Ecdysozoa</taxon>
        <taxon>Arthropoda</taxon>
        <taxon>Chelicerata</taxon>
        <taxon>Arachnida</taxon>
        <taxon>Acari</taxon>
        <taxon>Acariformes</taxon>
        <taxon>Trombidiformes</taxon>
        <taxon>Prostigmata</taxon>
        <taxon>Anystina</taxon>
        <taxon>Parasitengona</taxon>
        <taxon>Trombiculoidea</taxon>
        <taxon>Trombiculidae</taxon>
        <taxon>Leptotrombidium</taxon>
    </lineage>
</organism>
<dbReference type="SUPFAM" id="SSF50494">
    <property type="entry name" value="Trypsin-like serine proteases"/>
    <property type="match status" value="1"/>
</dbReference>
<gene>
    <name evidence="4" type="ORF">B4U80_06856</name>
</gene>
<dbReference type="GO" id="GO:0004252">
    <property type="term" value="F:serine-type endopeptidase activity"/>
    <property type="evidence" value="ECO:0007669"/>
    <property type="project" value="InterPro"/>
</dbReference>
<keyword evidence="4" id="KW-0645">Protease</keyword>
<feature type="non-terminal residue" evidence="4">
    <location>
        <position position="96"/>
    </location>
</feature>
<dbReference type="Pfam" id="PF00089">
    <property type="entry name" value="Trypsin"/>
    <property type="match status" value="1"/>
</dbReference>
<dbReference type="AlphaFoldDB" id="A0A443QG15"/>